<keyword evidence="1" id="KW-0472">Membrane</keyword>
<proteinExistence type="predicted"/>
<dbReference type="AlphaFoldDB" id="A0A4P6ZHS0"/>
<keyword evidence="1" id="KW-0812">Transmembrane</keyword>
<evidence type="ECO:0008006" key="4">
    <source>
        <dbReference type="Google" id="ProtNLM"/>
    </source>
</evidence>
<evidence type="ECO:0000256" key="1">
    <source>
        <dbReference type="SAM" id="Phobius"/>
    </source>
</evidence>
<feature type="transmembrane region" description="Helical" evidence="1">
    <location>
        <begin position="32"/>
        <end position="50"/>
    </location>
</feature>
<evidence type="ECO:0000313" key="3">
    <source>
        <dbReference type="Proteomes" id="UP000294419"/>
    </source>
</evidence>
<dbReference type="PANTHER" id="PTHR37309">
    <property type="entry name" value="SLR0284 PROTEIN"/>
    <property type="match status" value="1"/>
</dbReference>
<feature type="transmembrane region" description="Helical" evidence="1">
    <location>
        <begin position="57"/>
        <end position="77"/>
    </location>
</feature>
<dbReference type="RefSeq" id="WP_133440492.1">
    <property type="nucleotide sequence ID" value="NZ_CP037954.1"/>
</dbReference>
<protein>
    <recommendedName>
        <fullName evidence="4">Phage holin family protein</fullName>
    </recommendedName>
</protein>
<dbReference type="KEGG" id="csal:NBC122_02322"/>
<feature type="transmembrane region" description="Helical" evidence="1">
    <location>
        <begin position="89"/>
        <end position="110"/>
    </location>
</feature>
<reference evidence="2 3" key="1">
    <citation type="submission" date="2019-03" db="EMBL/GenBank/DDBJ databases">
        <authorList>
            <person name="Kim H."/>
            <person name="Yu S.-M."/>
        </authorList>
    </citation>
    <scope>NUCLEOTIDE SEQUENCE [LARGE SCALE GENOMIC DNA]</scope>
    <source>
        <strain evidence="2 3">NBC122</strain>
    </source>
</reference>
<dbReference type="EMBL" id="CP037954">
    <property type="protein sequence ID" value="QBO59127.1"/>
    <property type="molecule type" value="Genomic_DNA"/>
</dbReference>
<gene>
    <name evidence="2" type="ORF">NBC122_02322</name>
</gene>
<dbReference type="Pfam" id="PF04020">
    <property type="entry name" value="Phage_holin_4_2"/>
    <property type="match status" value="1"/>
</dbReference>
<dbReference type="OrthoDB" id="6402664at2"/>
<keyword evidence="3" id="KW-1185">Reference proteome</keyword>
<organism evidence="2 3">
    <name type="scientific">Chryseobacterium salivictor</name>
    <dbReference type="NCBI Taxonomy" id="2547600"/>
    <lineage>
        <taxon>Bacteria</taxon>
        <taxon>Pseudomonadati</taxon>
        <taxon>Bacteroidota</taxon>
        <taxon>Flavobacteriia</taxon>
        <taxon>Flavobacteriales</taxon>
        <taxon>Weeksellaceae</taxon>
        <taxon>Chryseobacterium group</taxon>
        <taxon>Chryseobacterium</taxon>
    </lineage>
</organism>
<name>A0A4P6ZHS0_9FLAO</name>
<dbReference type="Proteomes" id="UP000294419">
    <property type="component" value="Chromosome"/>
</dbReference>
<accession>A0A4P6ZHS0</accession>
<dbReference type="PANTHER" id="PTHR37309:SF1">
    <property type="entry name" value="SLR0284 PROTEIN"/>
    <property type="match status" value="1"/>
</dbReference>
<dbReference type="InterPro" id="IPR007165">
    <property type="entry name" value="Phage_holin_4_2"/>
</dbReference>
<keyword evidence="1" id="KW-1133">Transmembrane helix</keyword>
<evidence type="ECO:0000313" key="2">
    <source>
        <dbReference type="EMBL" id="QBO59127.1"/>
    </source>
</evidence>
<sequence length="114" mass="12166">MNLIIRLLVTAIVAFLLTKILSGVHIDGFGSAVIFALILGVLNLIVTPVLKILGLPLTILTLGFFSLVINALVVLLAAKFVDGMAIDGFWWAFIFSIALSLITSLLNGIITSDK</sequence>